<sequence>MTLVDWAPILASALAPKAKRGLTLSKAIKRCVKEAGKTHAVSKSELTAEFKAYISSRKRHGGALEVKDDRIFPAKPRLASPPMETSSQAGSPSEPPKKRRKGTPVRVVDKEAVPSPASVPKAAGTQPLREETPSQDPPGVSVMPLAEVPGDAALKWRDSVRRRDVKAGPFTQAEKDTIRQALAKWAGEHGHSQTDFDWVFNPQASRSGLWKAVGAYLPHRTIKAVWAASTRMLHSGNYQGRWTKEEDAKLLAFVEEHGKSWVKAEAALGRMAVSCRDRWREIRLGSDKKSGPWSADEIARLRKAIADYEEARQSTESAASAQKLSYSHDSNGGADSPADEEEGVGAGLGSRRIILDDIDWGIISDQVGTRSNIQCLDKWYRQLSPSMVTRGEWGTGDDRRLMKSLWLSGACKEWEVDWGALVKGRSATQAKRRWRLMARVIPEHREKDFWEQVDWLVDTYLPALKEGDLRTPGSATKTAAA</sequence>
<feature type="domain" description="Myb-like" evidence="2">
    <location>
        <begin position="385"/>
        <end position="438"/>
    </location>
</feature>
<dbReference type="InterPro" id="IPR017930">
    <property type="entry name" value="Myb_dom"/>
</dbReference>
<feature type="domain" description="HTH myb-type" evidence="3">
    <location>
        <begin position="240"/>
        <end position="287"/>
    </location>
</feature>
<feature type="domain" description="Myb-like" evidence="2">
    <location>
        <begin position="285"/>
        <end position="383"/>
    </location>
</feature>
<proteinExistence type="predicted"/>
<dbReference type="PANTHER" id="PTHR47430">
    <property type="entry name" value="GB|AAC33480.1"/>
    <property type="match status" value="1"/>
</dbReference>
<evidence type="ECO:0008006" key="5">
    <source>
        <dbReference type="Google" id="ProtNLM"/>
    </source>
</evidence>
<feature type="domain" description="Myb-like" evidence="2">
    <location>
        <begin position="234"/>
        <end position="283"/>
    </location>
</feature>
<dbReference type="PROSITE" id="PS50090">
    <property type="entry name" value="MYB_LIKE"/>
    <property type="match status" value="3"/>
</dbReference>
<dbReference type="Gene3D" id="1.10.10.60">
    <property type="entry name" value="Homeodomain-like"/>
    <property type="match status" value="2"/>
</dbReference>
<dbReference type="PROSITE" id="PS51294">
    <property type="entry name" value="HTH_MYB"/>
    <property type="match status" value="2"/>
</dbReference>
<gene>
    <name evidence="4" type="ORF">g.18011</name>
</gene>
<evidence type="ECO:0000259" key="3">
    <source>
        <dbReference type="PROSITE" id="PS51294"/>
    </source>
</evidence>
<dbReference type="SMART" id="SM00717">
    <property type="entry name" value="SANT"/>
    <property type="match status" value="3"/>
</dbReference>
<feature type="compositionally biased region" description="Polar residues" evidence="1">
    <location>
        <begin position="318"/>
        <end position="330"/>
    </location>
</feature>
<protein>
    <recommendedName>
        <fullName evidence="5">Cyclin-D-binding Myb-like transcription factor 1</fullName>
    </recommendedName>
</protein>
<evidence type="ECO:0000313" key="4">
    <source>
        <dbReference type="EMBL" id="JAT68872.1"/>
    </source>
</evidence>
<feature type="region of interest" description="Disordered" evidence="1">
    <location>
        <begin position="318"/>
        <end position="344"/>
    </location>
</feature>
<feature type="region of interest" description="Disordered" evidence="1">
    <location>
        <begin position="64"/>
        <end position="145"/>
    </location>
</feature>
<dbReference type="PANTHER" id="PTHR47430:SF4">
    <property type="entry name" value="GB|AAC33480.1"/>
    <property type="match status" value="1"/>
</dbReference>
<dbReference type="InterPro" id="IPR009057">
    <property type="entry name" value="Homeodomain-like_sf"/>
</dbReference>
<dbReference type="SUPFAM" id="SSF46689">
    <property type="entry name" value="Homeodomain-like"/>
    <property type="match status" value="2"/>
</dbReference>
<reference evidence="4" key="1">
    <citation type="submission" date="2015-08" db="EMBL/GenBank/DDBJ databases">
        <authorList>
            <person name="Babu N.S."/>
            <person name="Beckwith C.J."/>
            <person name="Beseler K.G."/>
            <person name="Brison A."/>
            <person name="Carone J.V."/>
            <person name="Caskin T.P."/>
            <person name="Diamond M."/>
            <person name="Durham M.E."/>
            <person name="Foxe J.M."/>
            <person name="Go M."/>
            <person name="Henderson B.A."/>
            <person name="Jones I.B."/>
            <person name="McGettigan J.A."/>
            <person name="Micheletti S.J."/>
            <person name="Nasrallah M.E."/>
            <person name="Ortiz D."/>
            <person name="Piller C.R."/>
            <person name="Privatt S.R."/>
            <person name="Schneider S.L."/>
            <person name="Sharp S."/>
            <person name="Smith T.C."/>
            <person name="Stanton J.D."/>
            <person name="Ullery H.E."/>
            <person name="Wilson R.J."/>
            <person name="Serrano M.G."/>
            <person name="Buck G."/>
            <person name="Lee V."/>
            <person name="Wang Y."/>
            <person name="Carvalho R."/>
            <person name="Voegtly L."/>
            <person name="Shi R."/>
            <person name="Duckworth R."/>
            <person name="Johnson A."/>
            <person name="Loviza R."/>
            <person name="Walstead R."/>
            <person name="Shah Z."/>
            <person name="Kiflezghi M."/>
            <person name="Wade K."/>
            <person name="Ball S.L."/>
            <person name="Bradley K.W."/>
            <person name="Asai D.J."/>
            <person name="Bowman C.A."/>
            <person name="Russell D.A."/>
            <person name="Pope W.H."/>
            <person name="Jacobs-Sera D."/>
            <person name="Hendrix R.W."/>
            <person name="Hatfull G.F."/>
        </authorList>
    </citation>
    <scope>NUCLEOTIDE SEQUENCE</scope>
</reference>
<dbReference type="InterPro" id="IPR001005">
    <property type="entry name" value="SANT/Myb"/>
</dbReference>
<evidence type="ECO:0000259" key="2">
    <source>
        <dbReference type="PROSITE" id="PS50090"/>
    </source>
</evidence>
<organism evidence="4">
    <name type="scientific">Auxenochlorella protothecoides</name>
    <name type="common">Green microalga</name>
    <name type="synonym">Chlorella protothecoides</name>
    <dbReference type="NCBI Taxonomy" id="3075"/>
    <lineage>
        <taxon>Eukaryota</taxon>
        <taxon>Viridiplantae</taxon>
        <taxon>Chlorophyta</taxon>
        <taxon>core chlorophytes</taxon>
        <taxon>Trebouxiophyceae</taxon>
        <taxon>Chlorellales</taxon>
        <taxon>Chlorellaceae</taxon>
        <taxon>Auxenochlorella</taxon>
    </lineage>
</organism>
<feature type="compositionally biased region" description="Low complexity" evidence="1">
    <location>
        <begin position="113"/>
        <end position="123"/>
    </location>
</feature>
<dbReference type="Pfam" id="PF13921">
    <property type="entry name" value="Myb_DNA-bind_6"/>
    <property type="match status" value="1"/>
</dbReference>
<feature type="domain" description="HTH myb-type" evidence="3">
    <location>
        <begin position="359"/>
        <end position="387"/>
    </location>
</feature>
<accession>A0A1D1ZPF3</accession>
<name>A0A1D1ZPF3_AUXPR</name>
<dbReference type="CDD" id="cd00167">
    <property type="entry name" value="SANT"/>
    <property type="match status" value="1"/>
</dbReference>
<dbReference type="EMBL" id="GDKF01009750">
    <property type="protein sequence ID" value="JAT68872.1"/>
    <property type="molecule type" value="Transcribed_RNA"/>
</dbReference>
<evidence type="ECO:0000256" key="1">
    <source>
        <dbReference type="SAM" id="MobiDB-lite"/>
    </source>
</evidence>
<dbReference type="AlphaFoldDB" id="A0A1D1ZPF3"/>